<evidence type="ECO:0000256" key="1">
    <source>
        <dbReference type="SAM" id="Phobius"/>
    </source>
</evidence>
<organism evidence="2 3">
    <name type="scientific">Azospira restricta</name>
    <dbReference type="NCBI Taxonomy" id="404405"/>
    <lineage>
        <taxon>Bacteria</taxon>
        <taxon>Pseudomonadati</taxon>
        <taxon>Pseudomonadota</taxon>
        <taxon>Betaproteobacteria</taxon>
        <taxon>Rhodocyclales</taxon>
        <taxon>Rhodocyclaceae</taxon>
        <taxon>Azospira</taxon>
    </lineage>
</organism>
<feature type="transmembrane region" description="Helical" evidence="1">
    <location>
        <begin position="59"/>
        <end position="78"/>
    </location>
</feature>
<accession>A0A974PXU8</accession>
<dbReference type="EMBL" id="CP064781">
    <property type="protein sequence ID" value="QRJ63452.1"/>
    <property type="molecule type" value="Genomic_DNA"/>
</dbReference>
<keyword evidence="1" id="KW-0812">Transmembrane</keyword>
<feature type="transmembrane region" description="Helical" evidence="1">
    <location>
        <begin position="84"/>
        <end position="106"/>
    </location>
</feature>
<protein>
    <submittedName>
        <fullName evidence="2">DUF2069 domain-containing protein</fullName>
    </submittedName>
</protein>
<dbReference type="InterPro" id="IPR018643">
    <property type="entry name" value="DUF2069_membrane"/>
</dbReference>
<dbReference type="AlphaFoldDB" id="A0A974PXU8"/>
<dbReference type="Proteomes" id="UP000663444">
    <property type="component" value="Chromosome"/>
</dbReference>
<keyword evidence="1" id="KW-1133">Transmembrane helix</keyword>
<keyword evidence="1" id="KW-0472">Membrane</keyword>
<evidence type="ECO:0000313" key="3">
    <source>
        <dbReference type="Proteomes" id="UP000663444"/>
    </source>
</evidence>
<proteinExistence type="predicted"/>
<dbReference type="Pfam" id="PF09842">
    <property type="entry name" value="DUF2069"/>
    <property type="match status" value="1"/>
</dbReference>
<dbReference type="KEGG" id="ares:IWH25_17195"/>
<keyword evidence="3" id="KW-1185">Reference proteome</keyword>
<evidence type="ECO:0000313" key="2">
    <source>
        <dbReference type="EMBL" id="QRJ63452.1"/>
    </source>
</evidence>
<dbReference type="RefSeq" id="WP_203386979.1">
    <property type="nucleotide sequence ID" value="NZ_CP064781.1"/>
</dbReference>
<reference evidence="2" key="1">
    <citation type="submission" date="2020-11" db="EMBL/GenBank/DDBJ databases">
        <title>Azospira restricta DSM 18626 genome sequence.</title>
        <authorList>
            <person name="Moe W.M."/>
        </authorList>
    </citation>
    <scope>NUCLEOTIDE SEQUENCE</scope>
    <source>
        <strain evidence="2">DSM 18626</strain>
    </source>
</reference>
<feature type="transmembrane region" description="Helical" evidence="1">
    <location>
        <begin position="32"/>
        <end position="52"/>
    </location>
</feature>
<name>A0A974PXU8_9RHOO</name>
<sequence length="112" mass="12421">MSRTAYLAACISLVALIFLGLAWELRLAPLHPGGSALVFKVLPLLLPLFGILHGKRYTYKWSSLLILFYFAEGVVRTTTEAPPARWLALAEIALAAIFFAAAVSYVRQTRRQ</sequence>
<gene>
    <name evidence="2" type="ORF">IWH25_17195</name>
</gene>